<evidence type="ECO:0000313" key="3">
    <source>
        <dbReference type="Proteomes" id="UP000231426"/>
    </source>
</evidence>
<protein>
    <submittedName>
        <fullName evidence="2">Uncharacterized protein</fullName>
    </submittedName>
</protein>
<dbReference type="EMBL" id="PFBV01000003">
    <property type="protein sequence ID" value="PIT88335.1"/>
    <property type="molecule type" value="Genomic_DNA"/>
</dbReference>
<organism evidence="2 3">
    <name type="scientific">Candidatus Magasanikbacteria bacterium CG10_big_fil_rev_8_21_14_0_10_36_32</name>
    <dbReference type="NCBI Taxonomy" id="1974646"/>
    <lineage>
        <taxon>Bacteria</taxon>
        <taxon>Candidatus Magasanikiibacteriota</taxon>
    </lineage>
</organism>
<evidence type="ECO:0000313" key="2">
    <source>
        <dbReference type="EMBL" id="PIT88335.1"/>
    </source>
</evidence>
<evidence type="ECO:0000256" key="1">
    <source>
        <dbReference type="SAM" id="Coils"/>
    </source>
</evidence>
<gene>
    <name evidence="2" type="ORF">COU29_00900</name>
</gene>
<feature type="coiled-coil region" evidence="1">
    <location>
        <begin position="16"/>
        <end position="43"/>
    </location>
</feature>
<name>A0A2M6W6H9_9BACT</name>
<dbReference type="Proteomes" id="UP000231426">
    <property type="component" value="Unassembled WGS sequence"/>
</dbReference>
<dbReference type="AlphaFoldDB" id="A0A2M6W6H9"/>
<proteinExistence type="predicted"/>
<reference evidence="3" key="1">
    <citation type="submission" date="2017-09" db="EMBL/GenBank/DDBJ databases">
        <title>Depth-based differentiation of microbial function through sediment-hosted aquifers and enrichment of novel symbionts in the deep terrestrial subsurface.</title>
        <authorList>
            <person name="Probst A.J."/>
            <person name="Ladd B."/>
            <person name="Jarett J.K."/>
            <person name="Geller-Mcgrath D.E."/>
            <person name="Sieber C.M.K."/>
            <person name="Emerson J.B."/>
            <person name="Anantharaman K."/>
            <person name="Thomas B.C."/>
            <person name="Malmstrom R."/>
            <person name="Stieglmeier M."/>
            <person name="Klingl A."/>
            <person name="Woyke T."/>
            <person name="Ryan C.M."/>
            <person name="Banfield J.F."/>
        </authorList>
    </citation>
    <scope>NUCLEOTIDE SEQUENCE [LARGE SCALE GENOMIC DNA]</scope>
</reference>
<sequence length="64" mass="7643">MDVKIMDVQTKIQERLEKIKTLRSELAMELLNLEEEGRKLRRDVLKIVDKAKQTKIMKFISKQN</sequence>
<keyword evidence="1" id="KW-0175">Coiled coil</keyword>
<comment type="caution">
    <text evidence="2">The sequence shown here is derived from an EMBL/GenBank/DDBJ whole genome shotgun (WGS) entry which is preliminary data.</text>
</comment>
<accession>A0A2M6W6H9</accession>